<dbReference type="InterPro" id="IPR037118">
    <property type="entry name" value="Val-tRNA_synth_C_sf"/>
</dbReference>
<name>A0ABV6NV35_9ACTN</name>
<dbReference type="SMART" id="SM00382">
    <property type="entry name" value="AAA"/>
    <property type="match status" value="2"/>
</dbReference>
<dbReference type="InterPro" id="IPR017871">
    <property type="entry name" value="ABC_transporter-like_CS"/>
</dbReference>
<keyword evidence="6" id="KW-1185">Reference proteome</keyword>
<keyword evidence="2 5" id="KW-0067">ATP-binding</keyword>
<dbReference type="Pfam" id="PF00005">
    <property type="entry name" value="ABC_tran"/>
    <property type="match status" value="2"/>
</dbReference>
<feature type="domain" description="ABC transporter" evidence="4">
    <location>
        <begin position="292"/>
        <end position="511"/>
    </location>
</feature>
<organism evidence="5 6">
    <name type="scientific">Plantactinospora siamensis</name>
    <dbReference type="NCBI Taxonomy" id="555372"/>
    <lineage>
        <taxon>Bacteria</taxon>
        <taxon>Bacillati</taxon>
        <taxon>Actinomycetota</taxon>
        <taxon>Actinomycetes</taxon>
        <taxon>Micromonosporales</taxon>
        <taxon>Micromonosporaceae</taxon>
        <taxon>Plantactinospora</taxon>
    </lineage>
</organism>
<dbReference type="InterPro" id="IPR003439">
    <property type="entry name" value="ABC_transporter-like_ATP-bd"/>
</dbReference>
<dbReference type="CDD" id="cd03221">
    <property type="entry name" value="ABCF_EF-3"/>
    <property type="match status" value="2"/>
</dbReference>
<dbReference type="SUPFAM" id="SSF52540">
    <property type="entry name" value="P-loop containing nucleoside triphosphate hydrolases"/>
    <property type="match status" value="2"/>
</dbReference>
<sequence length="635" mass="67534">MPNIVNLDRVSKGYGAAGPLLTDVSLGLDDADRVGVVGLNGAGKSTLLRLLTRTEEPDDGRVTHRRDLRVAWLPQQLVLDPEATVRQVVLGTAWLGQDMGAEHEWAGDAGVRAVLDGLGMPYLGLDQPVGPMSGGERRRVALAALLVRESDLLILDEPTNHLDVAGVDWLARHLVARRGALVVVTHDRWFLDAVCTTTWEVADRTVRAYEGGFAAWTLARAERARLAAATEARRQNLLRKEIAWLRRGPPARTSKPRFRIEAANALIADEPEPRDTVALHRLATARLGKQVYELADVTLTAGDRPILDHLSWQVGPGDRIAIVGANGAGKTTLLRLLAGVRGPDAGTIRTGSTVRPAFLSQELAELPGELRVLEAVEEVARRVVLGDREVAASQLAEMFGFDDRRLWTPVGDLSGGERRRLQMLRLLAAEPNVLLFDEPTNDLDTDTLASLEDLLDSWPGTVIVASHDRYLIERVTEVVYGMFGDGRLVHLPGGVDEYLARAADGGVPARRAGSTAAGAAAGGAGGAAGAGAAGAGAAGAGAAGAGAGTAGGGDAGGPAPLSAAEARTAKKELSRLERQIGKLEQRETALHEQLAEHATDYSRVAELDGQLRALRTEREQVEEAWLTLADRVGDG</sequence>
<keyword evidence="1" id="KW-0547">Nucleotide-binding</keyword>
<dbReference type="Pfam" id="PF16326">
    <property type="entry name" value="ABC_tran_CTD"/>
    <property type="match status" value="1"/>
</dbReference>
<dbReference type="Gene3D" id="1.10.287.380">
    <property type="entry name" value="Valyl-tRNA synthetase, C-terminal domain"/>
    <property type="match status" value="1"/>
</dbReference>
<dbReference type="PROSITE" id="PS00211">
    <property type="entry name" value="ABC_TRANSPORTER_1"/>
    <property type="match status" value="2"/>
</dbReference>
<dbReference type="InterPro" id="IPR032524">
    <property type="entry name" value="ABC_tran_C"/>
</dbReference>
<dbReference type="Gene3D" id="3.40.50.300">
    <property type="entry name" value="P-loop containing nucleotide triphosphate hydrolases"/>
    <property type="match status" value="2"/>
</dbReference>
<dbReference type="GO" id="GO:0005524">
    <property type="term" value="F:ATP binding"/>
    <property type="evidence" value="ECO:0007669"/>
    <property type="project" value="UniProtKB-KW"/>
</dbReference>
<feature type="domain" description="ABC transporter" evidence="4">
    <location>
        <begin position="5"/>
        <end position="235"/>
    </location>
</feature>
<dbReference type="PANTHER" id="PTHR42855">
    <property type="entry name" value="ABC TRANSPORTER ATP-BINDING SUBUNIT"/>
    <property type="match status" value="1"/>
</dbReference>
<dbReference type="InterPro" id="IPR051309">
    <property type="entry name" value="ABCF_ATPase"/>
</dbReference>
<dbReference type="InterPro" id="IPR027417">
    <property type="entry name" value="P-loop_NTPase"/>
</dbReference>
<evidence type="ECO:0000256" key="3">
    <source>
        <dbReference type="SAM" id="MobiDB-lite"/>
    </source>
</evidence>
<accession>A0ABV6NV35</accession>
<dbReference type="PROSITE" id="PS50893">
    <property type="entry name" value="ABC_TRANSPORTER_2"/>
    <property type="match status" value="2"/>
</dbReference>
<dbReference type="InterPro" id="IPR003593">
    <property type="entry name" value="AAA+_ATPase"/>
</dbReference>
<evidence type="ECO:0000256" key="1">
    <source>
        <dbReference type="ARBA" id="ARBA00022741"/>
    </source>
</evidence>
<protein>
    <submittedName>
        <fullName evidence="5">ABC-F family ATP-binding cassette domain-containing protein</fullName>
    </submittedName>
</protein>
<dbReference type="PANTHER" id="PTHR42855:SF1">
    <property type="entry name" value="ABC TRANSPORTER DOMAIN-CONTAINING PROTEIN"/>
    <property type="match status" value="1"/>
</dbReference>
<comment type="caution">
    <text evidence="5">The sequence shown here is derived from an EMBL/GenBank/DDBJ whole genome shotgun (WGS) entry which is preliminary data.</text>
</comment>
<gene>
    <name evidence="5" type="ORF">ACFFHU_10935</name>
</gene>
<evidence type="ECO:0000313" key="5">
    <source>
        <dbReference type="EMBL" id="MFC0564647.1"/>
    </source>
</evidence>
<reference evidence="5 6" key="1">
    <citation type="submission" date="2024-09" db="EMBL/GenBank/DDBJ databases">
        <authorList>
            <person name="Sun Q."/>
            <person name="Mori K."/>
        </authorList>
    </citation>
    <scope>NUCLEOTIDE SEQUENCE [LARGE SCALE GENOMIC DNA]</scope>
    <source>
        <strain evidence="5 6">TBRC 2205</strain>
    </source>
</reference>
<dbReference type="RefSeq" id="WP_377337828.1">
    <property type="nucleotide sequence ID" value="NZ_JBHLUE010000008.1"/>
</dbReference>
<proteinExistence type="predicted"/>
<evidence type="ECO:0000313" key="6">
    <source>
        <dbReference type="Proteomes" id="UP001589894"/>
    </source>
</evidence>
<dbReference type="Proteomes" id="UP001589894">
    <property type="component" value="Unassembled WGS sequence"/>
</dbReference>
<dbReference type="EMBL" id="JBHLUE010000008">
    <property type="protein sequence ID" value="MFC0564647.1"/>
    <property type="molecule type" value="Genomic_DNA"/>
</dbReference>
<evidence type="ECO:0000259" key="4">
    <source>
        <dbReference type="PROSITE" id="PS50893"/>
    </source>
</evidence>
<feature type="region of interest" description="Disordered" evidence="3">
    <location>
        <begin position="541"/>
        <end position="573"/>
    </location>
</feature>
<feature type="compositionally biased region" description="Gly residues" evidence="3">
    <location>
        <begin position="541"/>
        <end position="556"/>
    </location>
</feature>
<evidence type="ECO:0000256" key="2">
    <source>
        <dbReference type="ARBA" id="ARBA00022840"/>
    </source>
</evidence>